<evidence type="ECO:0000313" key="3">
    <source>
        <dbReference type="Proteomes" id="UP001165074"/>
    </source>
</evidence>
<dbReference type="GO" id="GO:0003677">
    <property type="term" value="F:DNA binding"/>
    <property type="evidence" value="ECO:0007669"/>
    <property type="project" value="UniProtKB-KW"/>
</dbReference>
<gene>
    <name evidence="2" type="ORF">Airi02_095010</name>
</gene>
<organism evidence="2 3">
    <name type="scientific">Actinoallomurus iriomotensis</name>
    <dbReference type="NCBI Taxonomy" id="478107"/>
    <lineage>
        <taxon>Bacteria</taxon>
        <taxon>Bacillati</taxon>
        <taxon>Actinomycetota</taxon>
        <taxon>Actinomycetes</taxon>
        <taxon>Streptosporangiales</taxon>
        <taxon>Thermomonosporaceae</taxon>
        <taxon>Actinoallomurus</taxon>
    </lineage>
</organism>
<keyword evidence="2" id="KW-0238">DNA-binding</keyword>
<feature type="region of interest" description="Disordered" evidence="1">
    <location>
        <begin position="28"/>
        <end position="52"/>
    </location>
</feature>
<comment type="caution">
    <text evidence="2">The sequence shown here is derived from an EMBL/GenBank/DDBJ whole genome shotgun (WGS) entry which is preliminary data.</text>
</comment>
<evidence type="ECO:0000256" key="1">
    <source>
        <dbReference type="SAM" id="MobiDB-lite"/>
    </source>
</evidence>
<dbReference type="InterPro" id="IPR021487">
    <property type="entry name" value="DUF3140"/>
</dbReference>
<evidence type="ECO:0000313" key="2">
    <source>
        <dbReference type="EMBL" id="GLY91573.1"/>
    </source>
</evidence>
<dbReference type="EMBL" id="BSTK01000021">
    <property type="protein sequence ID" value="GLY91573.1"/>
    <property type="molecule type" value="Genomic_DNA"/>
</dbReference>
<sequence length="111" mass="12546">MAGEDDEEIRGLFRDLVNLTPTELERWLGTAESKSAGQPSGGGESTGHESGRRIVALLRTPAHDLSEDDHAHMRKVVGYIRRHLAQRPDGDVRETRWRHSLMNWGHDPLKD</sequence>
<proteinExistence type="predicted"/>
<dbReference type="PANTHER" id="PTHR40630:SF1">
    <property type="entry name" value="DNA-BINDING PROTEIN"/>
    <property type="match status" value="1"/>
</dbReference>
<dbReference type="AlphaFoldDB" id="A0A9W6SDG1"/>
<accession>A0A9W6SDG1</accession>
<keyword evidence="3" id="KW-1185">Reference proteome</keyword>
<reference evidence="2" key="1">
    <citation type="submission" date="2023-03" db="EMBL/GenBank/DDBJ databases">
        <title>Actinoallomurus iriomotensis NBRC 103684.</title>
        <authorList>
            <person name="Ichikawa N."/>
            <person name="Sato H."/>
            <person name="Tonouchi N."/>
        </authorList>
    </citation>
    <scope>NUCLEOTIDE SEQUENCE</scope>
    <source>
        <strain evidence="2">NBRC 103684</strain>
    </source>
</reference>
<protein>
    <submittedName>
        <fullName evidence="2">DNA-binding protein</fullName>
    </submittedName>
</protein>
<dbReference type="Pfam" id="PF11338">
    <property type="entry name" value="DUF3140"/>
    <property type="match status" value="1"/>
</dbReference>
<dbReference type="Proteomes" id="UP001165074">
    <property type="component" value="Unassembled WGS sequence"/>
</dbReference>
<dbReference type="PANTHER" id="PTHR40630">
    <property type="entry name" value="POSSIBLE DNA-BINDING PROTEIN"/>
    <property type="match status" value="1"/>
</dbReference>
<dbReference type="RefSeq" id="WP_285583239.1">
    <property type="nucleotide sequence ID" value="NZ_BSTK01000021.1"/>
</dbReference>
<name>A0A9W6SDG1_9ACTN</name>